<dbReference type="GeneID" id="11516441"/>
<dbReference type="RefSeq" id="XP_003654418.1">
    <property type="nucleotide sequence ID" value="XM_003654370.1"/>
</dbReference>
<evidence type="ECO:0000313" key="4">
    <source>
        <dbReference type="Proteomes" id="UP000008181"/>
    </source>
</evidence>
<keyword evidence="2" id="KW-1133">Transmembrane helix</keyword>
<organism evidence="3 4">
    <name type="scientific">Thermothielavioides terrestris (strain ATCC 38088 / NRRL 8126)</name>
    <name type="common">Thielavia terrestris</name>
    <dbReference type="NCBI Taxonomy" id="578455"/>
    <lineage>
        <taxon>Eukaryota</taxon>
        <taxon>Fungi</taxon>
        <taxon>Dikarya</taxon>
        <taxon>Ascomycota</taxon>
        <taxon>Pezizomycotina</taxon>
        <taxon>Sordariomycetes</taxon>
        <taxon>Sordariomycetidae</taxon>
        <taxon>Sordariales</taxon>
        <taxon>Chaetomiaceae</taxon>
        <taxon>Thermothielavioides</taxon>
        <taxon>Thermothielavioides terrestris</taxon>
    </lineage>
</organism>
<proteinExistence type="predicted"/>
<keyword evidence="4" id="KW-1185">Reference proteome</keyword>
<feature type="transmembrane region" description="Helical" evidence="2">
    <location>
        <begin position="66"/>
        <end position="83"/>
    </location>
</feature>
<feature type="compositionally biased region" description="Low complexity" evidence="1">
    <location>
        <begin position="11"/>
        <end position="23"/>
    </location>
</feature>
<name>G2R823_THETT</name>
<evidence type="ECO:0000256" key="2">
    <source>
        <dbReference type="SAM" id="Phobius"/>
    </source>
</evidence>
<accession>G2R823</accession>
<keyword evidence="2" id="KW-0812">Transmembrane</keyword>
<sequence length="361" mass="40116">MPPKSAKARLTPSSSSKKSSPSSPTTPPHPFKPAPSSLDPFTRTLPTGHIYIAHVDPRPAAFKRNIFAVPVLLNVAVAALFAWRVAYVAPWYAALLSSTLLGAANETTVRAADLPWPALARAVARRALTFLLDFVLAVFVWPWPYEFAVGTRGRGSPLAWRWAVGFRDREVYVRRSRERWDRGLVGGGDLFEEGNAEAKEAREAVLGRVRAATAPLLMQRKTGYLTMDGEWDLDWKAMVDATRLVDKKEIALEAFGTVALLHHERFGWLTIDLGMGGNAEQDERRRQVFAFRDALAALGKEDLFFRWIEMIQFETTQPGGFTAEKQVEAAKKVRDMFKSNGVDFDGLWKEAVGTEGLAGMP</sequence>
<dbReference type="OrthoDB" id="5421757at2759"/>
<dbReference type="STRING" id="578455.G2R823"/>
<reference evidence="3 4" key="1">
    <citation type="journal article" date="2011" name="Nat. Biotechnol.">
        <title>Comparative genomic analysis of the thermophilic biomass-degrading fungi Myceliophthora thermophila and Thielavia terrestris.</title>
        <authorList>
            <person name="Berka R.M."/>
            <person name="Grigoriev I.V."/>
            <person name="Otillar R."/>
            <person name="Salamov A."/>
            <person name="Grimwood J."/>
            <person name="Reid I."/>
            <person name="Ishmael N."/>
            <person name="John T."/>
            <person name="Darmond C."/>
            <person name="Moisan M.-C."/>
            <person name="Henrissat B."/>
            <person name="Coutinho P.M."/>
            <person name="Lombard V."/>
            <person name="Natvig D.O."/>
            <person name="Lindquist E."/>
            <person name="Schmutz J."/>
            <person name="Lucas S."/>
            <person name="Harris P."/>
            <person name="Powlowski J."/>
            <person name="Bellemare A."/>
            <person name="Taylor D."/>
            <person name="Butler G."/>
            <person name="de Vries R.P."/>
            <person name="Allijn I.E."/>
            <person name="van den Brink J."/>
            <person name="Ushinsky S."/>
            <person name="Storms R."/>
            <person name="Powell A.J."/>
            <person name="Paulsen I.T."/>
            <person name="Elbourne L.D.H."/>
            <person name="Baker S.E."/>
            <person name="Magnuson J."/>
            <person name="LaBoissiere S."/>
            <person name="Clutterbuck A.J."/>
            <person name="Martinez D."/>
            <person name="Wogulis M."/>
            <person name="de Leon A.L."/>
            <person name="Rey M.W."/>
            <person name="Tsang A."/>
        </authorList>
    </citation>
    <scope>NUCLEOTIDE SEQUENCE [LARGE SCALE GENOMIC DNA]</scope>
    <source>
        <strain evidence="4">ATCC 38088 / NRRL 8126</strain>
    </source>
</reference>
<dbReference type="KEGG" id="ttt:THITE_2117439"/>
<dbReference type="HOGENOM" id="CLU_064110_0_0_1"/>
<dbReference type="eggNOG" id="ENOG502SK1Y">
    <property type="taxonomic scope" value="Eukaryota"/>
</dbReference>
<gene>
    <name evidence="3" type="ORF">THITE_2117439</name>
</gene>
<evidence type="ECO:0000313" key="3">
    <source>
        <dbReference type="EMBL" id="AEO68082.1"/>
    </source>
</evidence>
<protein>
    <submittedName>
        <fullName evidence="3">Uncharacterized protein</fullName>
    </submittedName>
</protein>
<dbReference type="Proteomes" id="UP000008181">
    <property type="component" value="Chromosome 3"/>
</dbReference>
<feature type="compositionally biased region" description="Pro residues" evidence="1">
    <location>
        <begin position="24"/>
        <end position="33"/>
    </location>
</feature>
<feature type="region of interest" description="Disordered" evidence="1">
    <location>
        <begin position="1"/>
        <end position="38"/>
    </location>
</feature>
<dbReference type="AlphaFoldDB" id="G2R823"/>
<keyword evidence="2" id="KW-0472">Membrane</keyword>
<evidence type="ECO:0000256" key="1">
    <source>
        <dbReference type="SAM" id="MobiDB-lite"/>
    </source>
</evidence>
<dbReference type="EMBL" id="CP003011">
    <property type="protein sequence ID" value="AEO68082.1"/>
    <property type="molecule type" value="Genomic_DNA"/>
</dbReference>